<feature type="compositionally biased region" description="Polar residues" evidence="1">
    <location>
        <begin position="149"/>
        <end position="166"/>
    </location>
</feature>
<feature type="compositionally biased region" description="Low complexity" evidence="1">
    <location>
        <begin position="14"/>
        <end position="25"/>
    </location>
</feature>
<accession>A0A409XEL2</accession>
<feature type="compositionally biased region" description="Basic and acidic residues" evidence="1">
    <location>
        <begin position="180"/>
        <end position="191"/>
    </location>
</feature>
<evidence type="ECO:0008006" key="4">
    <source>
        <dbReference type="Google" id="ProtNLM"/>
    </source>
</evidence>
<feature type="compositionally biased region" description="Basic and acidic residues" evidence="1">
    <location>
        <begin position="223"/>
        <end position="238"/>
    </location>
</feature>
<sequence length="973" mass="106494">MTLNDGSFAVADLSGSSAPAPVSSALNEIEQPTTQSNIVQPSSADTPAGPVDSTSPQGATEMEVPEMDQSNPVGAIGKRKDRSEEEETRPEDGSTTETQTSVEVETQPKKRRVSSNDDDSQQGGDAAPPVGPGLTISTLQRDSADPASQIASQPDESQPSGGNQQDKPTEAVALTGKRKDRGDDSETRPEDASNEAETAQGNAAACSSSTLSPTAPTVDSSENAEKEGHTPKKPRLDVEPSSQNIPPSASDATITVDSSVSDADAQHLPVETKPCALLKLPLELTAEILILTGSPQHVLATARTCKTLCHTLLSPDAEFIWREARKGPGCSFELDAGRLPGLALGNTIEHKTVSLPDPPKQIFGEPAYAAFVFDSGKCENCQDETRVLYHSFALRFRLCKKKTCQSFSSLMQFTSGYVLNDAVSAVLPTNEITYLIEQDSNNPGPMWPHTLVSYYRKTELGEEVLAQEDNKDELKKDFNEACLVPKSVLQSPKLVYLDRNINGAKNLCVQLYKWNKVRTAMFKRNVTANDSASKILASKYGWDRGELLNTAFGPYLKYKNQIIEKIDEVDIKVMKDEIESRLLSLNDKRDRRNGEIALMTNRKDVEKAYEHLRSSKAYPYLPSLNTFRKIPVVDMLQSAESPSPVGTVFDTLTKDKMMKDLLASQLKKWAESARSELGMILGFPKNWKNASKNILHPVERVTARFLCTRCKRVDVKYRADESLDFAGVCLHECAVGNLKSNRTRKGKKAIWESKIFVKDEKAVKVLKKAVDALGFAEDRDGGNYLLKVGFALVCTSCNPPMVLDSRNIIGHSHRHDDMQCSFTTPHDDIVGYMGGFPYEYGLVQKLIGLSTPEPDIKQEIDRRNYGCRHCLREKQLVDAAAAASANEGDNAAQAAPATTSAPPPAGSSAVKGPQIELSSLVYRPHDLGVEGPQNRPPPLFIFNGMRSHLKAKHGIENIRDEDIFCFARPGLNI</sequence>
<protein>
    <recommendedName>
        <fullName evidence="4">F-box domain-containing protein</fullName>
    </recommendedName>
</protein>
<dbReference type="OrthoDB" id="3220023at2759"/>
<keyword evidence="3" id="KW-1185">Reference proteome</keyword>
<feature type="compositionally biased region" description="Low complexity" evidence="1">
    <location>
        <begin position="887"/>
        <end position="900"/>
    </location>
</feature>
<dbReference type="AlphaFoldDB" id="A0A409XEL2"/>
<feature type="compositionally biased region" description="Low complexity" evidence="1">
    <location>
        <begin position="95"/>
        <end position="105"/>
    </location>
</feature>
<evidence type="ECO:0000313" key="2">
    <source>
        <dbReference type="EMBL" id="PPQ89223.1"/>
    </source>
</evidence>
<feature type="compositionally biased region" description="Polar residues" evidence="1">
    <location>
        <begin position="30"/>
        <end position="45"/>
    </location>
</feature>
<dbReference type="Proteomes" id="UP000283269">
    <property type="component" value="Unassembled WGS sequence"/>
</dbReference>
<comment type="caution">
    <text evidence="2">The sequence shown here is derived from an EMBL/GenBank/DDBJ whole genome shotgun (WGS) entry which is preliminary data.</text>
</comment>
<feature type="compositionally biased region" description="Polar residues" evidence="1">
    <location>
        <begin position="240"/>
        <end position="253"/>
    </location>
</feature>
<dbReference type="InParanoid" id="A0A409XEL2"/>
<name>A0A409XEL2_PSICY</name>
<gene>
    <name evidence="2" type="ORF">CVT25_001302</name>
</gene>
<feature type="compositionally biased region" description="Polar residues" evidence="1">
    <location>
        <begin position="195"/>
        <end position="221"/>
    </location>
</feature>
<dbReference type="EMBL" id="NHYD01001919">
    <property type="protein sequence ID" value="PPQ89223.1"/>
    <property type="molecule type" value="Genomic_DNA"/>
</dbReference>
<feature type="region of interest" description="Disordered" evidence="1">
    <location>
        <begin position="1"/>
        <end position="253"/>
    </location>
</feature>
<reference evidence="2 3" key="1">
    <citation type="journal article" date="2018" name="Evol. Lett.">
        <title>Horizontal gene cluster transfer increased hallucinogenic mushroom diversity.</title>
        <authorList>
            <person name="Reynolds H.T."/>
            <person name="Vijayakumar V."/>
            <person name="Gluck-Thaler E."/>
            <person name="Korotkin H.B."/>
            <person name="Matheny P.B."/>
            <person name="Slot J.C."/>
        </authorList>
    </citation>
    <scope>NUCLEOTIDE SEQUENCE [LARGE SCALE GENOMIC DNA]</scope>
    <source>
        <strain evidence="2 3">2631</strain>
    </source>
</reference>
<feature type="region of interest" description="Disordered" evidence="1">
    <location>
        <begin position="887"/>
        <end position="911"/>
    </location>
</feature>
<organism evidence="2 3">
    <name type="scientific">Psilocybe cyanescens</name>
    <dbReference type="NCBI Taxonomy" id="93625"/>
    <lineage>
        <taxon>Eukaryota</taxon>
        <taxon>Fungi</taxon>
        <taxon>Dikarya</taxon>
        <taxon>Basidiomycota</taxon>
        <taxon>Agaricomycotina</taxon>
        <taxon>Agaricomycetes</taxon>
        <taxon>Agaricomycetidae</taxon>
        <taxon>Agaricales</taxon>
        <taxon>Agaricineae</taxon>
        <taxon>Strophariaceae</taxon>
        <taxon>Psilocybe</taxon>
    </lineage>
</organism>
<proteinExistence type="predicted"/>
<evidence type="ECO:0000313" key="3">
    <source>
        <dbReference type="Proteomes" id="UP000283269"/>
    </source>
</evidence>
<evidence type="ECO:0000256" key="1">
    <source>
        <dbReference type="SAM" id="MobiDB-lite"/>
    </source>
</evidence>